<gene>
    <name evidence="2" type="ORF">GGR48_001999</name>
</gene>
<evidence type="ECO:0000313" key="2">
    <source>
        <dbReference type="EMBL" id="MBB3879572.1"/>
    </source>
</evidence>
<sequence>MNKTRWLAGAVLAAALGAGGWFGYQALTDDRAARGDESAVSQILPDRPGGASGIESVDAGQAGLPTGGTPMAERVAVVGLLNKRNGVSRELTLKPGQAVRVGDAIVRLRACEKTASWETEQLTGAFVQLDVHGADQKWRRVFSGWVFKERPALNVVQHPVYDVWAKNCTMSWPETGPDTVPAAAPGPAPRRSSAPKSPGAEAPAADAPGPTTPANASDNSAT</sequence>
<dbReference type="EMBL" id="JACIDH010000007">
    <property type="protein sequence ID" value="MBB3879572.1"/>
    <property type="molecule type" value="Genomic_DNA"/>
</dbReference>
<dbReference type="Proteomes" id="UP000538670">
    <property type="component" value="Unassembled WGS sequence"/>
</dbReference>
<reference evidence="2 3" key="1">
    <citation type="submission" date="2020-08" db="EMBL/GenBank/DDBJ databases">
        <title>Genomic Encyclopedia of Type Strains, Phase IV (KMG-IV): sequencing the most valuable type-strain genomes for metagenomic binning, comparative biology and taxonomic classification.</title>
        <authorList>
            <person name="Goeker M."/>
        </authorList>
    </citation>
    <scope>NUCLEOTIDE SEQUENCE [LARGE SCALE GENOMIC DNA]</scope>
    <source>
        <strain evidence="2 3">DSM 19512</strain>
    </source>
</reference>
<name>A0A7W6A9A5_9SPHN</name>
<feature type="region of interest" description="Disordered" evidence="1">
    <location>
        <begin position="175"/>
        <end position="222"/>
    </location>
</feature>
<organism evidence="2 3">
    <name type="scientific">Sphingomonas pseudosanguinis</name>
    <dbReference type="NCBI Taxonomy" id="413712"/>
    <lineage>
        <taxon>Bacteria</taxon>
        <taxon>Pseudomonadati</taxon>
        <taxon>Pseudomonadota</taxon>
        <taxon>Alphaproteobacteria</taxon>
        <taxon>Sphingomonadales</taxon>
        <taxon>Sphingomonadaceae</taxon>
        <taxon>Sphingomonas</taxon>
    </lineage>
</organism>
<dbReference type="Pfam" id="PF09923">
    <property type="entry name" value="DUF2155"/>
    <property type="match status" value="1"/>
</dbReference>
<evidence type="ECO:0008006" key="4">
    <source>
        <dbReference type="Google" id="ProtNLM"/>
    </source>
</evidence>
<evidence type="ECO:0000313" key="3">
    <source>
        <dbReference type="Proteomes" id="UP000538670"/>
    </source>
</evidence>
<keyword evidence="3" id="KW-1185">Reference proteome</keyword>
<feature type="compositionally biased region" description="Low complexity" evidence="1">
    <location>
        <begin position="181"/>
        <end position="216"/>
    </location>
</feature>
<dbReference type="AlphaFoldDB" id="A0A7W6A9A5"/>
<protein>
    <recommendedName>
        <fullName evidence="4">DUF2155 domain-containing protein</fullName>
    </recommendedName>
</protein>
<accession>A0A7W6A9A5</accession>
<proteinExistence type="predicted"/>
<dbReference type="InterPro" id="IPR019225">
    <property type="entry name" value="DUF2155"/>
</dbReference>
<evidence type="ECO:0000256" key="1">
    <source>
        <dbReference type="SAM" id="MobiDB-lite"/>
    </source>
</evidence>
<comment type="caution">
    <text evidence="2">The sequence shown here is derived from an EMBL/GenBank/DDBJ whole genome shotgun (WGS) entry which is preliminary data.</text>
</comment>